<dbReference type="EMBL" id="BRXU01000017">
    <property type="protein sequence ID" value="GLC57126.1"/>
    <property type="molecule type" value="Genomic_DNA"/>
</dbReference>
<gene>
    <name evidence="2" type="primary">PLESTBF000576</name>
    <name evidence="2" type="ORF">PLESTB_001186200</name>
</gene>
<evidence type="ECO:0000313" key="3">
    <source>
        <dbReference type="Proteomes" id="UP001165080"/>
    </source>
</evidence>
<dbReference type="GO" id="GO:0003677">
    <property type="term" value="F:DNA binding"/>
    <property type="evidence" value="ECO:0007669"/>
    <property type="project" value="InterPro"/>
</dbReference>
<accession>A0A9W6BTB2</accession>
<feature type="compositionally biased region" description="Basic residues" evidence="1">
    <location>
        <begin position="827"/>
        <end position="839"/>
    </location>
</feature>
<keyword evidence="3" id="KW-1185">Reference proteome</keyword>
<feature type="region of interest" description="Disordered" evidence="1">
    <location>
        <begin position="177"/>
        <end position="209"/>
    </location>
</feature>
<feature type="compositionally biased region" description="Gly residues" evidence="1">
    <location>
        <begin position="848"/>
        <end position="857"/>
    </location>
</feature>
<feature type="region of interest" description="Disordered" evidence="1">
    <location>
        <begin position="1"/>
        <end position="32"/>
    </location>
</feature>
<dbReference type="Gene3D" id="1.10.150.20">
    <property type="entry name" value="5' to 3' exonuclease, C-terminal subdomain"/>
    <property type="match status" value="1"/>
</dbReference>
<name>A0A9W6BTB2_9CHLO</name>
<feature type="region of interest" description="Disordered" evidence="1">
    <location>
        <begin position="237"/>
        <end position="338"/>
    </location>
</feature>
<organism evidence="2 3">
    <name type="scientific">Pleodorina starrii</name>
    <dbReference type="NCBI Taxonomy" id="330485"/>
    <lineage>
        <taxon>Eukaryota</taxon>
        <taxon>Viridiplantae</taxon>
        <taxon>Chlorophyta</taxon>
        <taxon>core chlorophytes</taxon>
        <taxon>Chlorophyceae</taxon>
        <taxon>CS clade</taxon>
        <taxon>Chlamydomonadales</taxon>
        <taxon>Volvocaceae</taxon>
        <taxon>Pleodorina</taxon>
    </lineage>
</organism>
<dbReference type="GO" id="GO:0005634">
    <property type="term" value="C:nucleus"/>
    <property type="evidence" value="ECO:0007669"/>
    <property type="project" value="TreeGrafter"/>
</dbReference>
<dbReference type="PANTHER" id="PTHR11276:SF28">
    <property type="entry name" value="DNA POLYMERASE LAMBDA"/>
    <property type="match status" value="1"/>
</dbReference>
<feature type="compositionally biased region" description="Low complexity" evidence="1">
    <location>
        <begin position="653"/>
        <end position="664"/>
    </location>
</feature>
<feature type="compositionally biased region" description="Low complexity" evidence="1">
    <location>
        <begin position="264"/>
        <end position="278"/>
    </location>
</feature>
<feature type="compositionally biased region" description="Gly residues" evidence="1">
    <location>
        <begin position="245"/>
        <end position="263"/>
    </location>
</feature>
<feature type="compositionally biased region" description="Acidic residues" evidence="1">
    <location>
        <begin position="616"/>
        <end position="632"/>
    </location>
</feature>
<feature type="region of interest" description="Disordered" evidence="1">
    <location>
        <begin position="825"/>
        <end position="857"/>
    </location>
</feature>
<dbReference type="InterPro" id="IPR022312">
    <property type="entry name" value="DNA_pol_X"/>
</dbReference>
<feature type="compositionally biased region" description="Gly residues" evidence="1">
    <location>
        <begin position="643"/>
        <end position="652"/>
    </location>
</feature>
<dbReference type="SUPFAM" id="SSF81585">
    <property type="entry name" value="PsbU/PolX domain-like"/>
    <property type="match status" value="1"/>
</dbReference>
<feature type="compositionally biased region" description="Gly residues" evidence="1">
    <location>
        <begin position="735"/>
        <end position="750"/>
    </location>
</feature>
<feature type="compositionally biased region" description="Low complexity" evidence="1">
    <location>
        <begin position="1"/>
        <end position="18"/>
    </location>
</feature>
<feature type="compositionally biased region" description="Acidic residues" evidence="1">
    <location>
        <begin position="673"/>
        <end position="689"/>
    </location>
</feature>
<proteinExistence type="predicted"/>
<sequence>MALTAPPQVAAVATKPAQQQPPPTPTPAPARTAPLAGLKLLLHSSLTESWSDEQLRALQHQLLGRLGAASVVVSSPPQTGRPQQVTHVLVDRARLLQRPQQLTALAHELQPALQAIQQAHPALELTAEALGARMRAVDGSWLQQVLQYGRRMPAAPHSVPPVLEAASRLWLAERRPRPEVNHQQQQQQQQPADILQGGPTGAAAAAAGETRAEGVNAGASAAATSVTAVSHAAGVDSRCDEAGDDVGGGRQRSGGSCRGGGGAAAAAEVKGQAASAAAAPPPPPLEEADAGGPVRGGPPTKALRRAADSDSDAGEVAAAAGGGGEVEKGADGGGGDGGGGGGGGGCVVRLVGGVAARAESQFVLYGIFDAARCSSIGNGAIDGALRDLVKYEEALAGPRDNTDRAAGAPTAHPSTTAPAPAAGRAVASGSGLINHQALNYAHAAAVVRAAAFRITADMSPQRLQQELPYIGPFTARIIQQLTASQERSGGGGGGVCSCEPLEAFRADQPARDSRGRLRPGTEGASTRRMFCRLPGCGPVLARQWWEQGFRTFEQLQSYGLAARREEGLEEQDWVPELASASAAAAAAERARAGGSGGIRRDVRRRRRLDGAAPPPAEDDTDLDEQDEQEEDGSEKVWEEGVEAEGGGGGRGSSAGAVGAGRRSAGAGGLNSDAETEPEAETEEEEEEGTDGSATTEPPPPPPQPRDGARKRPRPGARRRGATATTPAATLPYIRHGGGGRSSARGGGGGGGLAGWWRGEVWYSLLFREHLGEVVAEGEVAEMRRVLINALGSLSGCPGWELLQVGGGRRGRATEDVDFLATHPHPGNSHHCHHRHHQRPRFGDAEPEGGAGGDGGGGGGGAPLVVRLYQRLVAAGRVVPLERGFCRLQVPYKRGEGTCRRWLGGGGRGARGRGPGARRRGEVGRGEGAGRG</sequence>
<feature type="region of interest" description="Disordered" evidence="1">
    <location>
        <begin position="903"/>
        <end position="931"/>
    </location>
</feature>
<dbReference type="PANTHER" id="PTHR11276">
    <property type="entry name" value="DNA POLYMERASE TYPE-X FAMILY MEMBER"/>
    <property type="match status" value="1"/>
</dbReference>
<protein>
    <submittedName>
        <fullName evidence="2">Uncharacterized protein</fullName>
    </submittedName>
</protein>
<dbReference type="GO" id="GO:0003887">
    <property type="term" value="F:DNA-directed DNA polymerase activity"/>
    <property type="evidence" value="ECO:0007669"/>
    <property type="project" value="InterPro"/>
</dbReference>
<comment type="caution">
    <text evidence="2">The sequence shown here is derived from an EMBL/GenBank/DDBJ whole genome shotgun (WGS) entry which is preliminary data.</text>
</comment>
<feature type="region of interest" description="Disordered" evidence="1">
    <location>
        <begin position="399"/>
        <end position="423"/>
    </location>
</feature>
<dbReference type="Proteomes" id="UP001165080">
    <property type="component" value="Unassembled WGS sequence"/>
</dbReference>
<feature type="compositionally biased region" description="Gly residues" evidence="1">
    <location>
        <begin position="903"/>
        <end position="914"/>
    </location>
</feature>
<feature type="compositionally biased region" description="Low complexity" evidence="1">
    <location>
        <begin position="405"/>
        <end position="423"/>
    </location>
</feature>
<feature type="compositionally biased region" description="Basic residues" evidence="1">
    <location>
        <begin position="708"/>
        <end position="720"/>
    </location>
</feature>
<dbReference type="GO" id="GO:0006303">
    <property type="term" value="P:double-strand break repair via nonhomologous end joining"/>
    <property type="evidence" value="ECO:0007669"/>
    <property type="project" value="TreeGrafter"/>
</dbReference>
<evidence type="ECO:0000313" key="2">
    <source>
        <dbReference type="EMBL" id="GLC57126.1"/>
    </source>
</evidence>
<feature type="region of interest" description="Disordered" evidence="1">
    <location>
        <begin position="588"/>
        <end position="750"/>
    </location>
</feature>
<feature type="compositionally biased region" description="Basic and acidic residues" evidence="1">
    <location>
        <begin position="918"/>
        <end position="931"/>
    </location>
</feature>
<evidence type="ECO:0000256" key="1">
    <source>
        <dbReference type="SAM" id="MobiDB-lite"/>
    </source>
</evidence>
<dbReference type="AlphaFoldDB" id="A0A9W6BTB2"/>
<feature type="compositionally biased region" description="Pro residues" evidence="1">
    <location>
        <begin position="19"/>
        <end position="28"/>
    </location>
</feature>
<reference evidence="2 3" key="1">
    <citation type="journal article" date="2023" name="Commun. Biol.">
        <title>Reorganization of the ancestral sex-determining regions during the evolution of trioecy in Pleodorina starrii.</title>
        <authorList>
            <person name="Takahashi K."/>
            <person name="Suzuki S."/>
            <person name="Kawai-Toyooka H."/>
            <person name="Yamamoto K."/>
            <person name="Hamaji T."/>
            <person name="Ootsuki R."/>
            <person name="Yamaguchi H."/>
            <person name="Kawachi M."/>
            <person name="Higashiyama T."/>
            <person name="Nozaki H."/>
        </authorList>
    </citation>
    <scope>NUCLEOTIDE SEQUENCE [LARGE SCALE GENOMIC DNA]</scope>
    <source>
        <strain evidence="2 3">NIES-4479</strain>
    </source>
</reference>